<dbReference type="PANTHER" id="PTHR13946:SF16">
    <property type="entry name" value="DNA-DIRECTED RNA POLYMERASE II SUBUNIT RPB11"/>
    <property type="match status" value="1"/>
</dbReference>
<dbReference type="GO" id="GO:0005665">
    <property type="term" value="C:RNA polymerase II, core complex"/>
    <property type="evidence" value="ECO:0007669"/>
    <property type="project" value="InterPro"/>
</dbReference>
<dbReference type="CDD" id="cd06926">
    <property type="entry name" value="RNAP_II_RPB11"/>
    <property type="match status" value="1"/>
</dbReference>
<evidence type="ECO:0000256" key="3">
    <source>
        <dbReference type="ARBA" id="ARBA00023163"/>
    </source>
</evidence>
<dbReference type="InterPro" id="IPR036603">
    <property type="entry name" value="RBP11-like"/>
</dbReference>
<organism evidence="7 8">
    <name type="scientific">Dimargaris cristalligena</name>
    <dbReference type="NCBI Taxonomy" id="215637"/>
    <lineage>
        <taxon>Eukaryota</taxon>
        <taxon>Fungi</taxon>
        <taxon>Fungi incertae sedis</taxon>
        <taxon>Zoopagomycota</taxon>
        <taxon>Kickxellomycotina</taxon>
        <taxon>Dimargaritomycetes</taxon>
        <taxon>Dimargaritales</taxon>
        <taxon>Dimargaritaceae</taxon>
        <taxon>Dimargaris</taxon>
    </lineage>
</organism>
<dbReference type="EMBL" id="ML002744">
    <property type="protein sequence ID" value="RKP35966.1"/>
    <property type="molecule type" value="Genomic_DNA"/>
</dbReference>
<evidence type="ECO:0000256" key="1">
    <source>
        <dbReference type="ARBA" id="ARBA00004123"/>
    </source>
</evidence>
<gene>
    <name evidence="7" type="ORF">BJ085DRAFT_23856</name>
</gene>
<evidence type="ECO:0000256" key="5">
    <source>
        <dbReference type="ARBA" id="ARBA00025751"/>
    </source>
</evidence>
<dbReference type="PANTHER" id="PTHR13946">
    <property type="entry name" value="DNA-DIRECTED RNA POLYMERASE I,II,III"/>
    <property type="match status" value="1"/>
</dbReference>
<evidence type="ECO:0000256" key="2">
    <source>
        <dbReference type="ARBA" id="ARBA00022478"/>
    </source>
</evidence>
<reference evidence="8" key="1">
    <citation type="journal article" date="2018" name="Nat. Microbiol.">
        <title>Leveraging single-cell genomics to expand the fungal tree of life.</title>
        <authorList>
            <person name="Ahrendt S.R."/>
            <person name="Quandt C.A."/>
            <person name="Ciobanu D."/>
            <person name="Clum A."/>
            <person name="Salamov A."/>
            <person name="Andreopoulos B."/>
            <person name="Cheng J.F."/>
            <person name="Woyke T."/>
            <person name="Pelin A."/>
            <person name="Henrissat B."/>
            <person name="Reynolds N.K."/>
            <person name="Benny G.L."/>
            <person name="Smith M.E."/>
            <person name="James T.Y."/>
            <person name="Grigoriev I.V."/>
        </authorList>
    </citation>
    <scope>NUCLEOTIDE SEQUENCE [LARGE SCALE GENOMIC DNA]</scope>
    <source>
        <strain evidence="8">RSA 468</strain>
    </source>
</reference>
<protein>
    <submittedName>
        <fullName evidence="7">DNA-directed RNA polymerase</fullName>
    </submittedName>
</protein>
<keyword evidence="2 7" id="KW-0240">DNA-directed RNA polymerase</keyword>
<keyword evidence="3" id="KW-0804">Transcription</keyword>
<dbReference type="HAMAP" id="MF_00261">
    <property type="entry name" value="RNApol_arch_Rpo11"/>
    <property type="match status" value="1"/>
</dbReference>
<dbReference type="SUPFAM" id="SSF55257">
    <property type="entry name" value="RBP11-like subunits of RNA polymerase"/>
    <property type="match status" value="1"/>
</dbReference>
<dbReference type="PROSITE" id="PS01154">
    <property type="entry name" value="RNA_POL_L_13KD"/>
    <property type="match status" value="1"/>
</dbReference>
<sequence>MNAPDFYEMFTLPEGVKKVAVHRDAKQLDTATIEIQKEDHTLGNLISKKLLKDNRVTFSGYKFPHPLEHKILIRVQTTEEITPVVAVHDAIGGLISELQDIAGKFKVRLISSPMSILETTTRTLPIMHGGVFLYKLVTGENQINIFCLLT</sequence>
<evidence type="ECO:0000313" key="8">
    <source>
        <dbReference type="Proteomes" id="UP000268162"/>
    </source>
</evidence>
<dbReference type="Proteomes" id="UP000268162">
    <property type="component" value="Unassembled WGS sequence"/>
</dbReference>
<dbReference type="GO" id="GO:0046983">
    <property type="term" value="F:protein dimerization activity"/>
    <property type="evidence" value="ECO:0007669"/>
    <property type="project" value="InterPro"/>
</dbReference>
<dbReference type="GO" id="GO:0003677">
    <property type="term" value="F:DNA binding"/>
    <property type="evidence" value="ECO:0007669"/>
    <property type="project" value="InterPro"/>
</dbReference>
<evidence type="ECO:0000256" key="4">
    <source>
        <dbReference type="ARBA" id="ARBA00023242"/>
    </source>
</evidence>
<dbReference type="InterPro" id="IPR022905">
    <property type="entry name" value="Rpo11-like"/>
</dbReference>
<evidence type="ECO:0000259" key="6">
    <source>
        <dbReference type="Pfam" id="PF13656"/>
    </source>
</evidence>
<dbReference type="Pfam" id="PF13656">
    <property type="entry name" value="RNA_pol_L_2"/>
    <property type="match status" value="1"/>
</dbReference>
<keyword evidence="4" id="KW-0539">Nucleus</keyword>
<dbReference type="InterPro" id="IPR037685">
    <property type="entry name" value="RBP11"/>
</dbReference>
<feature type="domain" description="DNA-directed RNA polymerase RBP11-like dimerisation" evidence="6">
    <location>
        <begin position="31"/>
        <end position="101"/>
    </location>
</feature>
<dbReference type="AlphaFoldDB" id="A0A4P9ZR34"/>
<name>A0A4P9ZR34_9FUNG</name>
<accession>A0A4P9ZR34</accession>
<evidence type="ECO:0000313" key="7">
    <source>
        <dbReference type="EMBL" id="RKP35966.1"/>
    </source>
</evidence>
<proteinExistence type="inferred from homology"/>
<dbReference type="InterPro" id="IPR009025">
    <property type="entry name" value="RBP11-like_dimer"/>
</dbReference>
<comment type="subcellular location">
    <subcellularLocation>
        <location evidence="1">Nucleus</location>
    </subcellularLocation>
</comment>
<comment type="similarity">
    <text evidence="5">Belongs to the archaeal Rpo11/eukaryotic RPB11/RPC19 RNA polymerase subunit family.</text>
</comment>
<keyword evidence="8" id="KW-1185">Reference proteome</keyword>
<dbReference type="STRING" id="215637.A0A4P9ZR34"/>
<dbReference type="GO" id="GO:0006366">
    <property type="term" value="P:transcription by RNA polymerase II"/>
    <property type="evidence" value="ECO:0007669"/>
    <property type="project" value="InterPro"/>
</dbReference>
<dbReference type="InterPro" id="IPR008193">
    <property type="entry name" value="RNA_pol_Rpb11_13-16kDa_CS"/>
</dbReference>
<dbReference type="Gene3D" id="3.30.1360.10">
    <property type="entry name" value="RNA polymerase, RBP11-like subunit"/>
    <property type="match status" value="1"/>
</dbReference>
<dbReference type="GO" id="GO:0003899">
    <property type="term" value="F:DNA-directed RNA polymerase activity"/>
    <property type="evidence" value="ECO:0007669"/>
    <property type="project" value="InterPro"/>
</dbReference>